<dbReference type="Proteomes" id="UP000006222">
    <property type="component" value="Unassembled WGS sequence"/>
</dbReference>
<comment type="caution">
    <text evidence="2">The sequence shown here is derived from an EMBL/GenBank/DDBJ whole genome shotgun (WGS) entry which is preliminary data.</text>
</comment>
<reference evidence="2 3" key="1">
    <citation type="journal article" date="2013" name="Mar. Genomics">
        <title>Expression of sulfatases in Rhodopirellula baltica and the diversity of sulfatases in the genus Rhodopirellula.</title>
        <authorList>
            <person name="Wegner C.E."/>
            <person name="Richter-Heitmann T."/>
            <person name="Klindworth A."/>
            <person name="Klockow C."/>
            <person name="Richter M."/>
            <person name="Achstetter T."/>
            <person name="Glockner F.O."/>
            <person name="Harder J."/>
        </authorList>
    </citation>
    <scope>NUCLEOTIDE SEQUENCE [LARGE SCALE GENOMIC DNA]</scope>
    <source>
        <strain evidence="2 3">WH47</strain>
    </source>
</reference>
<protein>
    <submittedName>
        <fullName evidence="2">Uncharacterized protein</fullName>
    </submittedName>
</protein>
<keyword evidence="1" id="KW-0812">Transmembrane</keyword>
<accession>F2ALC6</accession>
<name>F2ALC6_RHOBT</name>
<dbReference type="EMBL" id="AFAR01000020">
    <property type="protein sequence ID" value="EGF29538.1"/>
    <property type="molecule type" value="Genomic_DNA"/>
</dbReference>
<organism evidence="2 3">
    <name type="scientific">Rhodopirellula baltica WH47</name>
    <dbReference type="NCBI Taxonomy" id="991778"/>
    <lineage>
        <taxon>Bacteria</taxon>
        <taxon>Pseudomonadati</taxon>
        <taxon>Planctomycetota</taxon>
        <taxon>Planctomycetia</taxon>
        <taxon>Pirellulales</taxon>
        <taxon>Pirellulaceae</taxon>
        <taxon>Rhodopirellula</taxon>
    </lineage>
</organism>
<dbReference type="PATRIC" id="fig|991778.3.peg.483"/>
<keyword evidence="1" id="KW-0472">Membrane</keyword>
<proteinExistence type="predicted"/>
<feature type="transmembrane region" description="Helical" evidence="1">
    <location>
        <begin position="12"/>
        <end position="31"/>
    </location>
</feature>
<keyword evidence="1" id="KW-1133">Transmembrane helix</keyword>
<sequence>MKDQSSKTHHFTNQMMSGASMMAAILIIEFFPLQNVHGDTT</sequence>
<dbReference type="AlphaFoldDB" id="F2ALC6"/>
<evidence type="ECO:0000313" key="2">
    <source>
        <dbReference type="EMBL" id="EGF29538.1"/>
    </source>
</evidence>
<evidence type="ECO:0000313" key="3">
    <source>
        <dbReference type="Proteomes" id="UP000006222"/>
    </source>
</evidence>
<gene>
    <name evidence="2" type="ORF">RBWH47_03627</name>
</gene>
<evidence type="ECO:0000256" key="1">
    <source>
        <dbReference type="SAM" id="Phobius"/>
    </source>
</evidence>